<feature type="region of interest" description="Disordered" evidence="5">
    <location>
        <begin position="229"/>
        <end position="255"/>
    </location>
</feature>
<dbReference type="Pfam" id="PF17908">
    <property type="entry name" value="APAF1_C"/>
    <property type="match status" value="1"/>
</dbReference>
<dbReference type="Gene3D" id="1.25.40.370">
    <property type="match status" value="1"/>
</dbReference>
<proteinExistence type="predicted"/>
<sequence>MQVSEHLVADSASSMDASAVGHDGPLGLEDPFLRASSSVSVTLQNLEESRARLLHPITPSSAWLASLKPPDTKSQASLDHLPKPAALSFLDHKCSDWIPEQASLLTADAKKSSSKLNPLWLENPFLKEPILASLTPQGLEESRARLLCPLASSALRWSSLKPSDTQFHVPLGPLDTCGTLTSTGFPTDCGTQNEAHIPRCVLEQLQLTDEGEGNEDLGGVMPEYVLTVPEDKLKEQPNERDSSGHEMTEDSQERETRADKLMLLNLVCCSLVEGFRYGSPNGQMEQDLEQVCERLAEHEPEFILKVALYARQELNIRSTANFLLALSSRLLPCRPHLRRYFSHTVQLPSDWMEVARLYDGLAKTGETLAPLPSCLRAAMTDKFRQFDAYQLAKYNVRKSRGKKRHWPKTKKKELEPGCRNRWEKHALGRNKFLASKLKALQRVFDEPSESAPKQPAAPRDPFSLKALIQRLHISQPAQHVMSLLGRRYPSDLHTFSRSRLPGPWDSSLAGTRMKLPRPLTWDRELSQRGNNAKAWEDLIDAGKLPFMAMLRNLRNIVRAGVSERHHRRLLNRLENKESVIRSKQLPFRFLAAYKVIKQLEEGLKGKVPSNRDIIKQILKELRPHLLGRPMRFWTRQELRRCMEVPFIFQLVKCKKKKLMKFRQANYSHAILQRYQQALETAIGIAVRHNVPPIPGRTLILISCTSLMSEPYLRASNLRCPSAEQKNDNKALTGLDMAFLLGSMVYSASEHAQLMLCNQSTVTGPVAMTGAVLQDVHYLQALEIERGHGDCLNIRDVVVDLLFRRQQVDTILLLSCVAEDDSSIWLYRHHVAPRCLFFNVCAGIVWSRTLESVKHLEISGFSEQVLRFMAECGSSRFLEHVGKIDKIHGLPEPRGAGVAKLETGVGPLISVPHSRWRSIKVFVSSTFRDMHGERDLLIRSVFPELRARAAPFCLAIEDIDLRWGITEHEAQRNKQLELCLSEVARSHLFIGILGERYGHIPGEYSLPDELQYEWVKSYPGGRSVTELEAVQFLNGCKGSSAGSRAFFYLREPDFLGSVPKAWKADFAAESEEAKDRLVDLKKRLENHESLPSLSRYTCQWGGVAQGRPYVKSLEDFGARVLRDVWESLCLHFIQGDGSVLSGELEEAEENILQESFQELQQKRFCARAKLLRATAAQLCGGRVCVVSGECGQGKTVFLAALAQELQAKAPPHGDPAPCYHVMAHFTRARPDQANAQVMLGRLCALLRKLMKQPPTPPTSYRGLVGQFNSLLHSVAQLLKRRQSLVVLIDGADLIHAASGQLVSDWLPEQLPQRVSLVLSVSEESPLLRSLKQRKDVAIISLGPLDPPDRAVIIRKDLALYGKKLEESAFNNQMRLVLLKRGSRQPLYLTLLTQDLRLFALYEKLSERIQKLPVSLPLLLQHLLGCLEQDHGLELVAVAFASLWASRDGLTERDLYAVLATWKELNGADINLEEAILAGRRSGIYPMAPFLDFLRSLRGLLAACGSPAEPPGSRLHLFGTPLKTAVERRYLKKPGLAHTAHVLLAAHWWKLSDPDGSRSFRNCEAESLSALPYHLVQSGCLSNLASLLTDLRVVSAHVRLRLLPSLSEAYALYEAAIGSERDETVDSFRDFLQRNMGLLSQNPSLLLQQAANEPDSSTLSLQAQAELCRDGRHFLKWINKPQEAQENMSLVLNLPATPSSASVSPSGSLAAVGTAEGTLHLLDMETGQELKSLLSACDGISACVFLSETSVCLGAFNGCLELWSVREGCRLMGMDAHKAQITDCCIDSDLRLLATVSFDGYLKLWESAHGHLTRERDCSHPLNCAAFHPVGQAVATGGWDRTVTVLDVQDMSVLSELKGHDASIHCITFSPTGNVLAAGTLVGTVCLWSWKESVALGTFSAHSGYVAAAQFLPGGKLITGGEDCKVQVWEGHSGQLWSTLQSPALSPALCIAPNPDGSRLAVGHHSDDVWVYHQPWRSGFDPTHCRANGVAVCSLAWLDNLLLVGGSDDGSLRVWNTTDLQPLCLRKIQGHDRAVTGLVVSKNLMASTSEDFTVRLWLTETLRPGPATVASISPLAVLQGHTAGVTCCAFSPDGCYLATGGKDRALFLWDVRDPSQKTPSLWRSLPFCHQDWISVCAWTGPTLLSGSNDCTVCLWDPLTGKRLRVFLGHQSPICGVTSESDHVISMDREGMLLAWDLQGVEKTRFLAHPGRANHCAGFSDQGEKVFMLAAAGSDGTVNLWKPLTMEQPQVLSGHSGAVCGAAVSSASSSFLTIAEDKTARLWTLRKKDGGVRGFPQHCGVVTAVAWSPEGEFAVSGGERGDLMLWWEGKTAGTAKVGSHCISALAFTSAHTVLVASEGISLWNINTSGCHDETGGLTYRKLLQPAAKASVLCAGTPSPGGPVVLSLTDGDLLVLKPQDKKFWHNKEKDSPWNIGDHVCFDLYASEEGVLHIWESMKMPKLFRMSVTQSGELKDEQEWWDYIPWEPKNASVWITVTRLVKEKFLYFADSEGALWTQTRRPQEAEENQDELWQLDGWQRRKIHDDKITALHILGDKIVTASHDRDVKIWDGSTMKLLGQFRCLAPVSRLQPCPRVDPSPLLIAGDILGNIYFLEWSSLSA</sequence>
<keyword evidence="1 3" id="KW-0853">WD repeat</keyword>
<dbReference type="InterPro" id="IPR007111">
    <property type="entry name" value="NACHT_NTPase"/>
</dbReference>
<feature type="repeat" description="WD" evidence="3">
    <location>
        <begin position="2076"/>
        <end position="2117"/>
    </location>
</feature>
<accession>A0AA97LAG0</accession>
<dbReference type="PROSITE" id="PS50082">
    <property type="entry name" value="WD_REPEATS_2"/>
    <property type="match status" value="8"/>
</dbReference>
<feature type="domain" description="NACHT" evidence="6">
    <location>
        <begin position="1181"/>
        <end position="1420"/>
    </location>
</feature>
<feature type="repeat" description="WD" evidence="3">
    <location>
        <begin position="2249"/>
        <end position="2283"/>
    </location>
</feature>
<dbReference type="InterPro" id="IPR045804">
    <property type="entry name" value="DUF5920"/>
</dbReference>
<dbReference type="RefSeq" id="XP_054848403.1">
    <property type="nucleotide sequence ID" value="XM_054992428.1"/>
</dbReference>
<keyword evidence="4" id="KW-0175">Coiled coil</keyword>
<dbReference type="GeneID" id="129338311"/>
<dbReference type="InterPro" id="IPR056829">
    <property type="entry name" value="Beta-prop_TEP1_2nd"/>
</dbReference>
<feature type="repeat" description="WD" evidence="3">
    <location>
        <begin position="2536"/>
        <end position="2575"/>
    </location>
</feature>
<feature type="repeat" description="WD" evidence="3">
    <location>
        <begin position="1897"/>
        <end position="1937"/>
    </location>
</feature>
<protein>
    <submittedName>
        <fullName evidence="9">Telomerase protein component 1 isoform X1</fullName>
    </submittedName>
</protein>
<dbReference type="PROSITE" id="PS50294">
    <property type="entry name" value="WD_REPEATS_REGION"/>
    <property type="match status" value="5"/>
</dbReference>
<dbReference type="Pfam" id="PF25048">
    <property type="entry name" value="Beta-prop_TEP1_C"/>
    <property type="match status" value="1"/>
</dbReference>
<dbReference type="GO" id="GO:0003720">
    <property type="term" value="F:telomerase activity"/>
    <property type="evidence" value="ECO:0007669"/>
    <property type="project" value="TreeGrafter"/>
</dbReference>
<dbReference type="InterPro" id="IPR015943">
    <property type="entry name" value="WD40/YVTN_repeat-like_dom_sf"/>
</dbReference>
<feature type="domain" description="TROVE" evidence="7">
    <location>
        <begin position="239"/>
        <end position="695"/>
    </location>
</feature>
<dbReference type="InterPro" id="IPR037214">
    <property type="entry name" value="TROVE_dom_sf"/>
</dbReference>
<evidence type="ECO:0000256" key="2">
    <source>
        <dbReference type="ARBA" id="ARBA00022737"/>
    </source>
</evidence>
<dbReference type="Gene3D" id="3.40.50.300">
    <property type="entry name" value="P-loop containing nucleotide triphosphate hydrolases"/>
    <property type="match status" value="1"/>
</dbReference>
<dbReference type="GO" id="GO:0000722">
    <property type="term" value="P:telomere maintenance via recombination"/>
    <property type="evidence" value="ECO:0007669"/>
    <property type="project" value="TreeGrafter"/>
</dbReference>
<evidence type="ECO:0000256" key="3">
    <source>
        <dbReference type="PROSITE-ProRule" id="PRU00221"/>
    </source>
</evidence>
<reference evidence="9" key="1">
    <citation type="submission" date="2025-08" db="UniProtKB">
        <authorList>
            <consortium name="RefSeq"/>
        </authorList>
    </citation>
    <scope>IDENTIFICATION</scope>
    <source>
        <tissue evidence="9">Blood</tissue>
    </source>
</reference>
<evidence type="ECO:0000256" key="5">
    <source>
        <dbReference type="SAM" id="MobiDB-lite"/>
    </source>
</evidence>
<dbReference type="Proteomes" id="UP001190640">
    <property type="component" value="Chromosome 12"/>
</dbReference>
<dbReference type="InterPro" id="IPR036322">
    <property type="entry name" value="WD40_repeat_dom_sf"/>
</dbReference>
<dbReference type="CDD" id="cd00200">
    <property type="entry name" value="WD40"/>
    <property type="match status" value="2"/>
</dbReference>
<dbReference type="InterPro" id="IPR052652">
    <property type="entry name" value="Telomerase_Complex_Comp"/>
</dbReference>
<dbReference type="InterPro" id="IPR025139">
    <property type="entry name" value="DUF4062"/>
</dbReference>
<dbReference type="CTD" id="7011"/>
<dbReference type="InterPro" id="IPR011047">
    <property type="entry name" value="Quinoprotein_ADH-like_sf"/>
</dbReference>
<dbReference type="Pfam" id="PF13271">
    <property type="entry name" value="DUF4062"/>
    <property type="match status" value="1"/>
</dbReference>
<dbReference type="SUPFAM" id="SSF50998">
    <property type="entry name" value="Quinoprotein alcohol dehydrogenase-like"/>
    <property type="match status" value="1"/>
</dbReference>
<feature type="coiled-coil region" evidence="4">
    <location>
        <begin position="1062"/>
        <end position="1089"/>
    </location>
</feature>
<dbReference type="InterPro" id="IPR041452">
    <property type="entry name" value="APAF1_C"/>
</dbReference>
<dbReference type="Pfam" id="PF00400">
    <property type="entry name" value="WD40"/>
    <property type="match status" value="6"/>
</dbReference>
<dbReference type="SMART" id="SM00320">
    <property type="entry name" value="WD40"/>
    <property type="match status" value="17"/>
</dbReference>
<dbReference type="PROSITE" id="PS00678">
    <property type="entry name" value="WD_REPEATS_1"/>
    <property type="match status" value="1"/>
</dbReference>
<dbReference type="InterPro" id="IPR027417">
    <property type="entry name" value="P-loop_NTPase"/>
</dbReference>
<evidence type="ECO:0000256" key="1">
    <source>
        <dbReference type="ARBA" id="ARBA00022574"/>
    </source>
</evidence>
<dbReference type="SUPFAM" id="SSF52540">
    <property type="entry name" value="P-loop containing nucleoside triphosphate hydrolases"/>
    <property type="match status" value="1"/>
</dbReference>
<dbReference type="Pfam" id="PF05731">
    <property type="entry name" value="TROVE"/>
    <property type="match status" value="1"/>
</dbReference>
<organism evidence="8 9">
    <name type="scientific">Eublepharis macularius</name>
    <name type="common">Leopard gecko</name>
    <name type="synonym">Cyrtodactylus macularius</name>
    <dbReference type="NCBI Taxonomy" id="481883"/>
    <lineage>
        <taxon>Eukaryota</taxon>
        <taxon>Metazoa</taxon>
        <taxon>Chordata</taxon>
        <taxon>Craniata</taxon>
        <taxon>Vertebrata</taxon>
        <taxon>Euteleostomi</taxon>
        <taxon>Lepidosauria</taxon>
        <taxon>Squamata</taxon>
        <taxon>Bifurcata</taxon>
        <taxon>Gekkota</taxon>
        <taxon>Eublepharidae</taxon>
        <taxon>Eublepharinae</taxon>
        <taxon>Eublepharis</taxon>
    </lineage>
</organism>
<evidence type="ECO:0000259" key="6">
    <source>
        <dbReference type="PROSITE" id="PS50837"/>
    </source>
</evidence>
<evidence type="ECO:0000256" key="4">
    <source>
        <dbReference type="SAM" id="Coils"/>
    </source>
</evidence>
<feature type="compositionally biased region" description="Low complexity" evidence="5">
    <location>
        <begin position="9"/>
        <end position="19"/>
    </location>
</feature>
<dbReference type="SUPFAM" id="SSF140864">
    <property type="entry name" value="TROVE domain-like"/>
    <property type="match status" value="1"/>
</dbReference>
<dbReference type="PANTHER" id="PTHR44791">
    <property type="entry name" value="TELOMERASE PROTEIN COMPONENT 1 TEP1"/>
    <property type="match status" value="1"/>
</dbReference>
<keyword evidence="8" id="KW-1185">Reference proteome</keyword>
<feature type="repeat" description="WD" evidence="3">
    <location>
        <begin position="1855"/>
        <end position="1896"/>
    </location>
</feature>
<feature type="region of interest" description="Disordered" evidence="5">
    <location>
        <begin position="1"/>
        <end position="21"/>
    </location>
</feature>
<gene>
    <name evidence="9" type="primary">TEP1</name>
</gene>
<dbReference type="SUPFAM" id="SSF50978">
    <property type="entry name" value="WD40 repeat-like"/>
    <property type="match status" value="1"/>
</dbReference>
<evidence type="ECO:0000313" key="9">
    <source>
        <dbReference type="RefSeq" id="XP_054848403.1"/>
    </source>
</evidence>
<dbReference type="InterPro" id="IPR008858">
    <property type="entry name" value="TROVE_dom"/>
</dbReference>
<dbReference type="InterPro" id="IPR001680">
    <property type="entry name" value="WD40_rpt"/>
</dbReference>
<dbReference type="SUPFAM" id="SSF50969">
    <property type="entry name" value="YVTN repeat-like/Quinoprotein amine dehydrogenase"/>
    <property type="match status" value="1"/>
</dbReference>
<feature type="repeat" description="WD" evidence="3">
    <location>
        <begin position="1772"/>
        <end position="1813"/>
    </location>
</feature>
<dbReference type="InterPro" id="IPR011044">
    <property type="entry name" value="Quino_amine_DH_bsu"/>
</dbReference>
<evidence type="ECO:0000259" key="7">
    <source>
        <dbReference type="PROSITE" id="PS50988"/>
    </source>
</evidence>
<dbReference type="Pfam" id="PF05729">
    <property type="entry name" value="NACHT"/>
    <property type="match status" value="1"/>
</dbReference>
<dbReference type="GO" id="GO:0070034">
    <property type="term" value="F:telomerase RNA binding"/>
    <property type="evidence" value="ECO:0007669"/>
    <property type="project" value="TreeGrafter"/>
</dbReference>
<dbReference type="Pfam" id="PF25047">
    <property type="entry name" value="Beta-prop_TEP1_2nd"/>
    <property type="match status" value="1"/>
</dbReference>
<dbReference type="Pfam" id="PF19334">
    <property type="entry name" value="DUF5920"/>
    <property type="match status" value="1"/>
</dbReference>
<dbReference type="InterPro" id="IPR019775">
    <property type="entry name" value="WD40_repeat_CS"/>
</dbReference>
<feature type="repeat" description="WD" evidence="3">
    <location>
        <begin position="2026"/>
        <end position="2055"/>
    </location>
</feature>
<keyword evidence="2" id="KW-0677">Repeat</keyword>
<dbReference type="PROSITE" id="PS50837">
    <property type="entry name" value="NACHT"/>
    <property type="match status" value="1"/>
</dbReference>
<dbReference type="PROSITE" id="PS50988">
    <property type="entry name" value="TROVE"/>
    <property type="match status" value="1"/>
</dbReference>
<name>A0AA97LAG0_EUBMA</name>
<dbReference type="KEGG" id="emc:129338311"/>
<evidence type="ECO:0000313" key="8">
    <source>
        <dbReference type="Proteomes" id="UP001190640"/>
    </source>
</evidence>
<dbReference type="InterPro" id="IPR056828">
    <property type="entry name" value="Beta-prop_TEP1_C"/>
</dbReference>
<dbReference type="Gene3D" id="2.130.10.10">
    <property type="entry name" value="YVTN repeat-like/Quinoprotein amine dehydrogenase"/>
    <property type="match status" value="6"/>
</dbReference>
<dbReference type="GO" id="GO:0005697">
    <property type="term" value="C:telomerase holoenzyme complex"/>
    <property type="evidence" value="ECO:0007669"/>
    <property type="project" value="TreeGrafter"/>
</dbReference>
<dbReference type="PANTHER" id="PTHR44791:SF1">
    <property type="entry name" value="TELOMERASE PROTEIN COMPONENT 1"/>
    <property type="match status" value="1"/>
</dbReference>
<feature type="repeat" description="WD" evidence="3">
    <location>
        <begin position="2292"/>
        <end position="2323"/>
    </location>
</feature>